<protein>
    <submittedName>
        <fullName evidence="1">Uncharacterized protein</fullName>
    </submittedName>
</protein>
<gene>
    <name evidence="1" type="ORF">AWC31_30105</name>
</gene>
<organism evidence="1 2">
    <name type="scientific">Mycolicibacterium wolinskyi</name>
    <dbReference type="NCBI Taxonomy" id="59750"/>
    <lineage>
        <taxon>Bacteria</taxon>
        <taxon>Bacillati</taxon>
        <taxon>Actinomycetota</taxon>
        <taxon>Actinomycetes</taxon>
        <taxon>Mycobacteriales</taxon>
        <taxon>Mycobacteriaceae</taxon>
        <taxon>Mycolicibacterium</taxon>
    </lineage>
</organism>
<dbReference type="EMBL" id="LQQA01000024">
    <property type="protein sequence ID" value="ORX13138.1"/>
    <property type="molecule type" value="Genomic_DNA"/>
</dbReference>
<accession>A0A1X2F434</accession>
<evidence type="ECO:0000313" key="2">
    <source>
        <dbReference type="Proteomes" id="UP000193964"/>
    </source>
</evidence>
<name>A0A1X2F434_9MYCO</name>
<evidence type="ECO:0000313" key="1">
    <source>
        <dbReference type="EMBL" id="ORX13138.1"/>
    </source>
</evidence>
<proteinExistence type="predicted"/>
<reference evidence="1 2" key="1">
    <citation type="submission" date="2016-01" db="EMBL/GenBank/DDBJ databases">
        <title>The new phylogeny of the genus Mycobacterium.</title>
        <authorList>
            <person name="Tarcisio F."/>
            <person name="Conor M."/>
            <person name="Antonella G."/>
            <person name="Elisabetta G."/>
            <person name="Giulia F.S."/>
            <person name="Sara T."/>
            <person name="Anna F."/>
            <person name="Clotilde B."/>
            <person name="Roberto B."/>
            <person name="Veronica D.S."/>
            <person name="Fabio R."/>
            <person name="Monica P."/>
            <person name="Olivier J."/>
            <person name="Enrico T."/>
            <person name="Nicola S."/>
        </authorList>
    </citation>
    <scope>NUCLEOTIDE SEQUENCE [LARGE SCALE GENOMIC DNA]</scope>
    <source>
        <strain evidence="1 2">ATCC 700010</strain>
    </source>
</reference>
<dbReference type="AlphaFoldDB" id="A0A1X2F434"/>
<sequence length="59" mass="6382">MEMSLQSLQRGVDVTHQLWRGRAGDQFASSVHGELAGGRALLDEMRTTVAAPSWDGAAR</sequence>
<comment type="caution">
    <text evidence="1">The sequence shown here is derived from an EMBL/GenBank/DDBJ whole genome shotgun (WGS) entry which is preliminary data.</text>
</comment>
<dbReference type="Proteomes" id="UP000193964">
    <property type="component" value="Unassembled WGS sequence"/>
</dbReference>